<dbReference type="GO" id="GO:0004497">
    <property type="term" value="F:monooxygenase activity"/>
    <property type="evidence" value="ECO:0007669"/>
    <property type="project" value="InterPro"/>
</dbReference>
<protein>
    <submittedName>
        <fullName evidence="1">Uncharacterized protein</fullName>
    </submittedName>
</protein>
<dbReference type="InterPro" id="IPR036396">
    <property type="entry name" value="Cyt_P450_sf"/>
</dbReference>
<dbReference type="GO" id="GO:0020037">
    <property type="term" value="F:heme binding"/>
    <property type="evidence" value="ECO:0007669"/>
    <property type="project" value="InterPro"/>
</dbReference>
<dbReference type="SUPFAM" id="SSF48264">
    <property type="entry name" value="Cytochrome P450"/>
    <property type="match status" value="1"/>
</dbReference>
<dbReference type="GO" id="GO:0005506">
    <property type="term" value="F:iron ion binding"/>
    <property type="evidence" value="ECO:0007669"/>
    <property type="project" value="InterPro"/>
</dbReference>
<dbReference type="Proteomes" id="UP000657918">
    <property type="component" value="Unassembled WGS sequence"/>
</dbReference>
<dbReference type="EMBL" id="JADGMS010000002">
    <property type="protein sequence ID" value="KAF9687521.1"/>
    <property type="molecule type" value="Genomic_DNA"/>
</dbReference>
<dbReference type="AlphaFoldDB" id="A0A835N756"/>
<name>A0A835N756_9ROSI</name>
<comment type="caution">
    <text evidence="1">The sequence shown here is derived from an EMBL/GenBank/DDBJ whole genome shotgun (WGS) entry which is preliminary data.</text>
</comment>
<keyword evidence="2" id="KW-1185">Reference proteome</keyword>
<gene>
    <name evidence="1" type="ORF">SADUNF_Sadunf02G0102200</name>
</gene>
<evidence type="ECO:0000313" key="2">
    <source>
        <dbReference type="Proteomes" id="UP000657918"/>
    </source>
</evidence>
<evidence type="ECO:0000313" key="1">
    <source>
        <dbReference type="EMBL" id="KAF9687521.1"/>
    </source>
</evidence>
<reference evidence="1 2" key="1">
    <citation type="submission" date="2020-10" db="EMBL/GenBank/DDBJ databases">
        <title>Plant Genome Project.</title>
        <authorList>
            <person name="Zhang R.-G."/>
        </authorList>
    </citation>
    <scope>NUCLEOTIDE SEQUENCE [LARGE SCALE GENOMIC DNA]</scope>
    <source>
        <strain evidence="1">FAFU-HL-1</strain>
        <tissue evidence="1">Leaf</tissue>
    </source>
</reference>
<dbReference type="OrthoDB" id="1742729at2759"/>
<accession>A0A835N756</accession>
<proteinExistence type="predicted"/>
<sequence>MHSAHTPRGDKIIRWMICRLFRDQNQVVDMNKAFLELTLNISLRMIAGKRYYGDNVSYTTYHELNLKDGGEIVRVPIEEGQFHAGLIEEQRRALESDCCGERKRNKIQVLLSLQETGPE</sequence>
<organism evidence="1 2">
    <name type="scientific">Salix dunnii</name>
    <dbReference type="NCBI Taxonomy" id="1413687"/>
    <lineage>
        <taxon>Eukaryota</taxon>
        <taxon>Viridiplantae</taxon>
        <taxon>Streptophyta</taxon>
        <taxon>Embryophyta</taxon>
        <taxon>Tracheophyta</taxon>
        <taxon>Spermatophyta</taxon>
        <taxon>Magnoliopsida</taxon>
        <taxon>eudicotyledons</taxon>
        <taxon>Gunneridae</taxon>
        <taxon>Pentapetalae</taxon>
        <taxon>rosids</taxon>
        <taxon>fabids</taxon>
        <taxon>Malpighiales</taxon>
        <taxon>Salicaceae</taxon>
        <taxon>Saliceae</taxon>
        <taxon>Salix</taxon>
    </lineage>
</organism>
<dbReference type="GO" id="GO:0016705">
    <property type="term" value="F:oxidoreductase activity, acting on paired donors, with incorporation or reduction of molecular oxygen"/>
    <property type="evidence" value="ECO:0007669"/>
    <property type="project" value="InterPro"/>
</dbReference>